<organism evidence="2 3">
    <name type="scientific">Onishia taeanensis</name>
    <dbReference type="NCBI Taxonomy" id="284577"/>
    <lineage>
        <taxon>Bacteria</taxon>
        <taxon>Pseudomonadati</taxon>
        <taxon>Pseudomonadota</taxon>
        <taxon>Gammaproteobacteria</taxon>
        <taxon>Oceanospirillales</taxon>
        <taxon>Halomonadaceae</taxon>
        <taxon>Onishia</taxon>
    </lineage>
</organism>
<dbReference type="Gene3D" id="1.10.530.10">
    <property type="match status" value="1"/>
</dbReference>
<gene>
    <name evidence="2" type="ORF">SAMN05216571_101462</name>
</gene>
<sequence length="262" mass="28934">MMRYLPLWCLLSSPSRARRLPAALLAVSLLVALVAMPPVAVSQPAEARPVVEAQTAEAVTLPDLRQLPAGPRRKDAFLQVLVPIVEAENSQLAARREWLLALAERDTPWTSAERERVAALCKDYALDCAPGEINALLLKRVAPVPLEMVAVQAVEESGWGTSRLARQNNNLFGMRTSSGRYRSFDSLQDAVRAYLKNLNTHRAYAALRSRRAQLSAQGEVPPEALIATLKDYATRADYQHVLLSLLRTNAERIRRHAGDTPA</sequence>
<dbReference type="Proteomes" id="UP000198641">
    <property type="component" value="Unassembled WGS sequence"/>
</dbReference>
<evidence type="ECO:0000313" key="3">
    <source>
        <dbReference type="Proteomes" id="UP000198641"/>
    </source>
</evidence>
<dbReference type="InterPro" id="IPR053195">
    <property type="entry name" value="Bax-like"/>
</dbReference>
<proteinExistence type="predicted"/>
<feature type="domain" description="Mannosyl-glycoprotein endo-beta-N-acetylglucosamidase-like" evidence="1">
    <location>
        <begin position="106"/>
        <end position="239"/>
    </location>
</feature>
<dbReference type="Pfam" id="PF01832">
    <property type="entry name" value="Glucosaminidase"/>
    <property type="match status" value="1"/>
</dbReference>
<dbReference type="PANTHER" id="PTHR40572">
    <property type="entry name" value="PROTEIN BAX"/>
    <property type="match status" value="1"/>
</dbReference>
<evidence type="ECO:0000259" key="1">
    <source>
        <dbReference type="SMART" id="SM00047"/>
    </source>
</evidence>
<evidence type="ECO:0000313" key="2">
    <source>
        <dbReference type="EMBL" id="SDF73808.1"/>
    </source>
</evidence>
<keyword evidence="3" id="KW-1185">Reference proteome</keyword>
<dbReference type="InterPro" id="IPR002901">
    <property type="entry name" value="MGlyc_endo_b_GlcNAc-like_dom"/>
</dbReference>
<protein>
    <submittedName>
        <fullName evidence="2">Bax protein</fullName>
    </submittedName>
</protein>
<dbReference type="STRING" id="284577.SAMN05216571_101462"/>
<dbReference type="AlphaFoldDB" id="A0A1G7NIA2"/>
<reference evidence="2 3" key="1">
    <citation type="submission" date="2016-10" db="EMBL/GenBank/DDBJ databases">
        <authorList>
            <person name="de Groot N.N."/>
        </authorList>
    </citation>
    <scope>NUCLEOTIDE SEQUENCE [LARGE SCALE GENOMIC DNA]</scope>
    <source>
        <strain evidence="2 3">BH539</strain>
    </source>
</reference>
<dbReference type="SMART" id="SM00047">
    <property type="entry name" value="LYZ2"/>
    <property type="match status" value="1"/>
</dbReference>
<dbReference type="GO" id="GO:0004040">
    <property type="term" value="F:amidase activity"/>
    <property type="evidence" value="ECO:0007669"/>
    <property type="project" value="InterPro"/>
</dbReference>
<dbReference type="EMBL" id="FNCI01000001">
    <property type="protein sequence ID" value="SDF73808.1"/>
    <property type="molecule type" value="Genomic_DNA"/>
</dbReference>
<dbReference type="PANTHER" id="PTHR40572:SF1">
    <property type="entry name" value="PROTEIN BAX"/>
    <property type="match status" value="1"/>
</dbReference>
<name>A0A1G7NIA2_9GAMM</name>
<accession>A0A1G7NIA2</accession>
<dbReference type="OrthoDB" id="9788155at2"/>